<sequence length="399" mass="44009">MTDKHHQATQIVSLGRDKKWTKGVINPPVFRASTIVFETMDEMRHAAKNKTNGEMFYGRRGTPTHFAFQAAIAELEGGVGTALYPSGAAAISAALLSFLKTGDHLLMVDSVYEPTRDLCTHILGGFGIETTYYDPLIGAGIRDLIRPNTKVLFLESPGSITMEVQDVPTLCRIAHEHGLITMLDNTWASPINSKPFEMGVDISIQAATKYIVGHSDVMIGTATANEKYWPQLREHSYLMGQTTSPDDVYLAARGLRTLGVRMAQHEKNALQVANWLKTRPEVDHLRHPAFETCPGHEFFKRDFSASNGLFSFILKQGDADAVTALVENMSHFKMGFSWGGYESLILGIFGIEKIRSATQWDASKPLIRLHIGLEDPADLIADLSAGFERFNAVLAAKAK</sequence>
<evidence type="ECO:0000256" key="8">
    <source>
        <dbReference type="PIRSR" id="PIRSR001434-2"/>
    </source>
</evidence>
<dbReference type="InterPro" id="IPR000277">
    <property type="entry name" value="Cys/Met-Metab_PyrdxlP-dep_enz"/>
</dbReference>
<dbReference type="GeneID" id="301340165"/>
<evidence type="ECO:0000256" key="2">
    <source>
        <dbReference type="ARBA" id="ARBA00009077"/>
    </source>
</evidence>
<comment type="catalytic activity">
    <reaction evidence="7">
        <text>an S-substituted L-cysteine + H2O = a thiol + pyruvate + NH4(+)</text>
        <dbReference type="Rhea" id="RHEA:18121"/>
        <dbReference type="ChEBI" id="CHEBI:15361"/>
        <dbReference type="ChEBI" id="CHEBI:15377"/>
        <dbReference type="ChEBI" id="CHEBI:28938"/>
        <dbReference type="ChEBI" id="CHEBI:29256"/>
        <dbReference type="ChEBI" id="CHEBI:58717"/>
        <dbReference type="EC" id="4.4.1.13"/>
    </reaction>
</comment>
<accession>A0AA50KBK0</accession>
<comment type="pathway">
    <text evidence="5">Amino-acid biosynthesis; L-methionine biosynthesis via de novo pathway; L-homocysteine from L-cystathionine: step 1/1.</text>
</comment>
<dbReference type="NCBIfam" id="TIGR01324">
    <property type="entry name" value="cysta_beta_ly_B"/>
    <property type="match status" value="1"/>
</dbReference>
<keyword evidence="4 10" id="KW-0456">Lyase</keyword>
<evidence type="ECO:0000256" key="3">
    <source>
        <dbReference type="ARBA" id="ARBA00022898"/>
    </source>
</evidence>
<evidence type="ECO:0000256" key="7">
    <source>
        <dbReference type="ARBA" id="ARBA00047625"/>
    </source>
</evidence>
<name>A0AA50KBK0_9GAMM</name>
<comment type="catalytic activity">
    <reaction evidence="6">
        <text>L,L-cystathionine + H2O = L-homocysteine + pyruvate + NH4(+)</text>
        <dbReference type="Rhea" id="RHEA:13965"/>
        <dbReference type="ChEBI" id="CHEBI:15361"/>
        <dbReference type="ChEBI" id="CHEBI:15377"/>
        <dbReference type="ChEBI" id="CHEBI:28938"/>
        <dbReference type="ChEBI" id="CHEBI:58161"/>
        <dbReference type="ChEBI" id="CHEBI:58199"/>
    </reaction>
</comment>
<dbReference type="GO" id="GO:0030170">
    <property type="term" value="F:pyridoxal phosphate binding"/>
    <property type="evidence" value="ECO:0007669"/>
    <property type="project" value="InterPro"/>
</dbReference>
<dbReference type="Proteomes" id="UP001236800">
    <property type="component" value="Chromosome"/>
</dbReference>
<evidence type="ECO:0000256" key="6">
    <source>
        <dbReference type="ARBA" id="ARBA00047517"/>
    </source>
</evidence>
<evidence type="ECO:0000256" key="9">
    <source>
        <dbReference type="RuleBase" id="RU362118"/>
    </source>
</evidence>
<dbReference type="GO" id="GO:0019450">
    <property type="term" value="P:L-cysteine catabolic process to pyruvate"/>
    <property type="evidence" value="ECO:0007669"/>
    <property type="project" value="TreeGrafter"/>
</dbReference>
<keyword evidence="3 8" id="KW-0663">Pyridoxal phosphate</keyword>
<dbReference type="NCBIfam" id="NF006538">
    <property type="entry name" value="PRK09028.1"/>
    <property type="match status" value="1"/>
</dbReference>
<gene>
    <name evidence="10" type="ORF">RA178_13240</name>
</gene>
<reference evidence="10" key="1">
    <citation type="submission" date="2023-08" db="EMBL/GenBank/DDBJ databases">
        <title>Complete genome sequence of Shewanella oncorhynchi Z-P2, a siderophore putrebactin-producing bacterium.</title>
        <authorList>
            <person name="Zhang Y."/>
        </authorList>
    </citation>
    <scope>NUCLEOTIDE SEQUENCE</scope>
    <source>
        <strain evidence="10">Z-P2</strain>
    </source>
</reference>
<feature type="modified residue" description="N6-(pyridoxal phosphate)lysine" evidence="8">
    <location>
        <position position="209"/>
    </location>
</feature>
<evidence type="ECO:0000256" key="5">
    <source>
        <dbReference type="ARBA" id="ARBA00046315"/>
    </source>
</evidence>
<evidence type="ECO:0000256" key="1">
    <source>
        <dbReference type="ARBA" id="ARBA00001933"/>
    </source>
</evidence>
<dbReference type="Gene3D" id="3.90.1150.10">
    <property type="entry name" value="Aspartate Aminotransferase, domain 1"/>
    <property type="match status" value="1"/>
</dbReference>
<dbReference type="Pfam" id="PF01053">
    <property type="entry name" value="Cys_Met_Meta_PP"/>
    <property type="match status" value="1"/>
</dbReference>
<dbReference type="PROSITE" id="PS00868">
    <property type="entry name" value="CYS_MET_METAB_PP"/>
    <property type="match status" value="1"/>
</dbReference>
<organism evidence="10">
    <name type="scientific">Shewanella oncorhynchi</name>
    <dbReference type="NCBI Taxonomy" id="2726434"/>
    <lineage>
        <taxon>Bacteria</taxon>
        <taxon>Pseudomonadati</taxon>
        <taxon>Pseudomonadota</taxon>
        <taxon>Gammaproteobacteria</taxon>
        <taxon>Alteromonadales</taxon>
        <taxon>Shewanellaceae</taxon>
        <taxon>Shewanella</taxon>
    </lineage>
</organism>
<comment type="cofactor">
    <cofactor evidence="1 9">
        <name>pyridoxal 5'-phosphate</name>
        <dbReference type="ChEBI" id="CHEBI:597326"/>
    </cofactor>
</comment>
<dbReference type="Gene3D" id="3.40.640.10">
    <property type="entry name" value="Type I PLP-dependent aspartate aminotransferase-like (Major domain)"/>
    <property type="match status" value="1"/>
</dbReference>
<protein>
    <submittedName>
        <fullName evidence="10">Cystathionine beta-lyase</fullName>
        <ecNumber evidence="10">4.4.1.13</ecNumber>
    </submittedName>
</protein>
<dbReference type="InterPro" id="IPR015421">
    <property type="entry name" value="PyrdxlP-dep_Trfase_major"/>
</dbReference>
<dbReference type="InterPro" id="IPR015424">
    <property type="entry name" value="PyrdxlP-dep_Trfase"/>
</dbReference>
<dbReference type="GO" id="GO:0047804">
    <property type="term" value="F:cysteine-S-conjugate beta-lyase activity"/>
    <property type="evidence" value="ECO:0007669"/>
    <property type="project" value="UniProtKB-EC"/>
</dbReference>
<dbReference type="FunFam" id="3.40.640.10:FF:000046">
    <property type="entry name" value="Cystathionine gamma-lyase"/>
    <property type="match status" value="1"/>
</dbReference>
<dbReference type="KEGG" id="sog:RA178_13240"/>
<evidence type="ECO:0000256" key="4">
    <source>
        <dbReference type="ARBA" id="ARBA00023239"/>
    </source>
</evidence>
<dbReference type="EC" id="4.4.1.13" evidence="10"/>
<evidence type="ECO:0000313" key="10">
    <source>
        <dbReference type="EMBL" id="WMB71401.1"/>
    </source>
</evidence>
<dbReference type="PANTHER" id="PTHR43500:SF1">
    <property type="entry name" value="CYSTATHIONINE BETA-LYASE-RELATED"/>
    <property type="match status" value="1"/>
</dbReference>
<dbReference type="SUPFAM" id="SSF53383">
    <property type="entry name" value="PLP-dependent transferases"/>
    <property type="match status" value="1"/>
</dbReference>
<dbReference type="InterPro" id="IPR054542">
    <property type="entry name" value="Cys_met_metab_PP"/>
</dbReference>
<comment type="similarity">
    <text evidence="2 9">Belongs to the trans-sulfuration enzymes family.</text>
</comment>
<dbReference type="InterPro" id="IPR015422">
    <property type="entry name" value="PyrdxlP-dep_Trfase_small"/>
</dbReference>
<dbReference type="PIRSF" id="PIRSF001434">
    <property type="entry name" value="CGS"/>
    <property type="match status" value="1"/>
</dbReference>
<dbReference type="EMBL" id="CP132914">
    <property type="protein sequence ID" value="WMB71401.1"/>
    <property type="molecule type" value="Genomic_DNA"/>
</dbReference>
<dbReference type="PANTHER" id="PTHR43500">
    <property type="entry name" value="CYSTATHIONINE BETA-LYASE-RELATED"/>
    <property type="match status" value="1"/>
</dbReference>
<proteinExistence type="inferred from homology"/>
<dbReference type="CDD" id="cd00614">
    <property type="entry name" value="CGS_like"/>
    <property type="match status" value="1"/>
</dbReference>
<dbReference type="AlphaFoldDB" id="A0AA50KBK0"/>
<dbReference type="RefSeq" id="WP_105252748.1">
    <property type="nucleotide sequence ID" value="NZ_CP132914.1"/>
</dbReference>
<dbReference type="InterPro" id="IPR006233">
    <property type="entry name" value="Cys_b_lyase_bac"/>
</dbReference>
<dbReference type="GO" id="GO:0019346">
    <property type="term" value="P:transsulfuration"/>
    <property type="evidence" value="ECO:0007669"/>
    <property type="project" value="InterPro"/>
</dbReference>